<dbReference type="PANTHER" id="PTHR30579">
    <property type="entry name" value="TRANSCRIPTIONAL REGULATOR"/>
    <property type="match status" value="1"/>
</dbReference>
<dbReference type="PROSITE" id="PS50931">
    <property type="entry name" value="HTH_LYSR"/>
    <property type="match status" value="1"/>
</dbReference>
<evidence type="ECO:0000256" key="4">
    <source>
        <dbReference type="ARBA" id="ARBA00023163"/>
    </source>
</evidence>
<keyword evidence="2" id="KW-0805">Transcription regulation</keyword>
<dbReference type="Gene3D" id="1.10.10.10">
    <property type="entry name" value="Winged helix-like DNA-binding domain superfamily/Winged helix DNA-binding domain"/>
    <property type="match status" value="1"/>
</dbReference>
<organism evidence="6 7">
    <name type="scientific">Cellulomonas pakistanensis</name>
    <dbReference type="NCBI Taxonomy" id="992287"/>
    <lineage>
        <taxon>Bacteria</taxon>
        <taxon>Bacillati</taxon>
        <taxon>Actinomycetota</taxon>
        <taxon>Actinomycetes</taxon>
        <taxon>Micrococcales</taxon>
        <taxon>Cellulomonadaceae</taxon>
        <taxon>Cellulomonas</taxon>
    </lineage>
</organism>
<dbReference type="GO" id="GO:0003677">
    <property type="term" value="F:DNA binding"/>
    <property type="evidence" value="ECO:0007669"/>
    <property type="project" value="UniProtKB-KW"/>
</dbReference>
<protein>
    <recommendedName>
        <fullName evidence="5">HTH lysR-type domain-containing protein</fullName>
    </recommendedName>
</protein>
<dbReference type="SUPFAM" id="SSF46785">
    <property type="entry name" value="Winged helix' DNA-binding domain"/>
    <property type="match status" value="1"/>
</dbReference>
<evidence type="ECO:0000313" key="7">
    <source>
        <dbReference type="Proteomes" id="UP000642125"/>
    </source>
</evidence>
<dbReference type="InterPro" id="IPR036390">
    <property type="entry name" value="WH_DNA-bd_sf"/>
</dbReference>
<evidence type="ECO:0000259" key="5">
    <source>
        <dbReference type="PROSITE" id="PS50931"/>
    </source>
</evidence>
<keyword evidence="7" id="KW-1185">Reference proteome</keyword>
<reference evidence="6" key="1">
    <citation type="submission" date="2021-01" db="EMBL/GenBank/DDBJ databases">
        <title>Whole genome shotgun sequence of Cellulomonas pakistanensis NBRC 110800.</title>
        <authorList>
            <person name="Komaki H."/>
            <person name="Tamura T."/>
        </authorList>
    </citation>
    <scope>NUCLEOTIDE SEQUENCE</scope>
    <source>
        <strain evidence="6">NBRC 110800</strain>
    </source>
</reference>
<sequence length="116" mass="12447">MTWDHDSCNTNDDHAHGGLVHLSITHLATFLAVVQHGSMTTAAIALTYSLSTVSAHVTHLERQLRTRLLRRTANGCEPTAAGQQVAEKAAELLEVHRDIVAGASDTRSRPVDASIA</sequence>
<keyword evidence="3" id="KW-0238">DNA-binding</keyword>
<gene>
    <name evidence="6" type="ORF">Cpa01nite_12780</name>
</gene>
<dbReference type="InterPro" id="IPR036388">
    <property type="entry name" value="WH-like_DNA-bd_sf"/>
</dbReference>
<comment type="similarity">
    <text evidence="1">Belongs to the LysR transcriptional regulatory family.</text>
</comment>
<dbReference type="AlphaFoldDB" id="A0A919PCV8"/>
<dbReference type="PANTHER" id="PTHR30579:SF7">
    <property type="entry name" value="HTH-TYPE TRANSCRIPTIONAL REGULATOR LRHA-RELATED"/>
    <property type="match status" value="1"/>
</dbReference>
<comment type="caution">
    <text evidence="6">The sequence shown here is derived from an EMBL/GenBank/DDBJ whole genome shotgun (WGS) entry which is preliminary data.</text>
</comment>
<dbReference type="InterPro" id="IPR000847">
    <property type="entry name" value="LysR_HTH_N"/>
</dbReference>
<accession>A0A919PCV8</accession>
<dbReference type="GO" id="GO:0003700">
    <property type="term" value="F:DNA-binding transcription factor activity"/>
    <property type="evidence" value="ECO:0007669"/>
    <property type="project" value="InterPro"/>
</dbReference>
<dbReference type="Pfam" id="PF00126">
    <property type="entry name" value="HTH_1"/>
    <property type="match status" value="1"/>
</dbReference>
<dbReference type="EMBL" id="BONO01000007">
    <property type="protein sequence ID" value="GIG35897.1"/>
    <property type="molecule type" value="Genomic_DNA"/>
</dbReference>
<feature type="domain" description="HTH lysR-type" evidence="5">
    <location>
        <begin position="22"/>
        <end position="79"/>
    </location>
</feature>
<keyword evidence="4" id="KW-0804">Transcription</keyword>
<evidence type="ECO:0000313" key="6">
    <source>
        <dbReference type="EMBL" id="GIG35897.1"/>
    </source>
</evidence>
<evidence type="ECO:0000256" key="1">
    <source>
        <dbReference type="ARBA" id="ARBA00009437"/>
    </source>
</evidence>
<evidence type="ECO:0000256" key="3">
    <source>
        <dbReference type="ARBA" id="ARBA00023125"/>
    </source>
</evidence>
<proteinExistence type="inferred from homology"/>
<name>A0A919PCV8_9CELL</name>
<dbReference type="InterPro" id="IPR050176">
    <property type="entry name" value="LTTR"/>
</dbReference>
<dbReference type="Proteomes" id="UP000642125">
    <property type="component" value="Unassembled WGS sequence"/>
</dbReference>
<evidence type="ECO:0000256" key="2">
    <source>
        <dbReference type="ARBA" id="ARBA00023015"/>
    </source>
</evidence>